<dbReference type="EMBL" id="NPEV01000033">
    <property type="protein sequence ID" value="RAI26260.1"/>
    <property type="molecule type" value="Genomic_DNA"/>
</dbReference>
<dbReference type="AlphaFoldDB" id="A0A327JIM6"/>
<name>A0A327JIM6_9HYPH</name>
<sequence length="128" mass="13388">MKGFQFIVAAGLLAGCASAAPNAFDIQKNIAAKTERANCAELRQHMVASLKALEKSKQTQATGDAATVAGMAVSAIPVVGLVGPLVSGAGIAGQVDGTYGKIEPELLYRESYRLYEEKGCRPRVTFGE</sequence>
<dbReference type="RefSeq" id="WP_111435158.1">
    <property type="nucleotide sequence ID" value="NZ_JACIGG010000006.1"/>
</dbReference>
<gene>
    <name evidence="2" type="ORF">CH339_14840</name>
</gene>
<evidence type="ECO:0000313" key="2">
    <source>
        <dbReference type="EMBL" id="RAI26260.1"/>
    </source>
</evidence>
<dbReference type="PROSITE" id="PS51257">
    <property type="entry name" value="PROKAR_LIPOPROTEIN"/>
    <property type="match status" value="1"/>
</dbReference>
<accession>A0A327JIM6</accession>
<feature type="signal peptide" evidence="1">
    <location>
        <begin position="1"/>
        <end position="19"/>
    </location>
</feature>
<dbReference type="Proteomes" id="UP000249299">
    <property type="component" value="Unassembled WGS sequence"/>
</dbReference>
<reference evidence="2 3" key="1">
    <citation type="submission" date="2017-07" db="EMBL/GenBank/DDBJ databases">
        <title>Draft Genome Sequences of Select Purple Nonsulfur Bacteria.</title>
        <authorList>
            <person name="Lasarre B."/>
            <person name="Mckinlay J.B."/>
        </authorList>
    </citation>
    <scope>NUCLEOTIDE SEQUENCE [LARGE SCALE GENOMIC DNA]</scope>
    <source>
        <strain evidence="2 3">DSM 11290</strain>
    </source>
</reference>
<evidence type="ECO:0000256" key="1">
    <source>
        <dbReference type="SAM" id="SignalP"/>
    </source>
</evidence>
<comment type="caution">
    <text evidence="2">The sequence shown here is derived from an EMBL/GenBank/DDBJ whole genome shotgun (WGS) entry which is preliminary data.</text>
</comment>
<evidence type="ECO:0008006" key="4">
    <source>
        <dbReference type="Google" id="ProtNLM"/>
    </source>
</evidence>
<feature type="chain" id="PRO_5016390836" description="Lipoprotein" evidence="1">
    <location>
        <begin position="20"/>
        <end position="128"/>
    </location>
</feature>
<proteinExistence type="predicted"/>
<evidence type="ECO:0000313" key="3">
    <source>
        <dbReference type="Proteomes" id="UP000249299"/>
    </source>
</evidence>
<keyword evidence="1" id="KW-0732">Signal</keyword>
<protein>
    <recommendedName>
        <fullName evidence="4">Lipoprotein</fullName>
    </recommendedName>
</protein>
<keyword evidence="3" id="KW-1185">Reference proteome</keyword>
<organism evidence="2 3">
    <name type="scientific">Rhodobium orientis</name>
    <dbReference type="NCBI Taxonomy" id="34017"/>
    <lineage>
        <taxon>Bacteria</taxon>
        <taxon>Pseudomonadati</taxon>
        <taxon>Pseudomonadota</taxon>
        <taxon>Alphaproteobacteria</taxon>
        <taxon>Hyphomicrobiales</taxon>
        <taxon>Rhodobiaceae</taxon>
        <taxon>Rhodobium</taxon>
    </lineage>
</organism>